<protein>
    <submittedName>
        <fullName evidence="1">Uncharacterized protein</fullName>
    </submittedName>
</protein>
<dbReference type="AlphaFoldDB" id="A0A016S9Q3"/>
<organism evidence="1 2">
    <name type="scientific">Ancylostoma ceylanicum</name>
    <dbReference type="NCBI Taxonomy" id="53326"/>
    <lineage>
        <taxon>Eukaryota</taxon>
        <taxon>Metazoa</taxon>
        <taxon>Ecdysozoa</taxon>
        <taxon>Nematoda</taxon>
        <taxon>Chromadorea</taxon>
        <taxon>Rhabditida</taxon>
        <taxon>Rhabditina</taxon>
        <taxon>Rhabditomorpha</taxon>
        <taxon>Strongyloidea</taxon>
        <taxon>Ancylostomatidae</taxon>
        <taxon>Ancylostomatinae</taxon>
        <taxon>Ancylostoma</taxon>
    </lineage>
</organism>
<accession>A0A016S9Q3</accession>
<evidence type="ECO:0000313" key="1">
    <source>
        <dbReference type="EMBL" id="EYB87009.1"/>
    </source>
</evidence>
<proteinExistence type="predicted"/>
<gene>
    <name evidence="1" type="primary">Acey_s0270.g883</name>
    <name evidence="1" type="ORF">Y032_0270g883</name>
</gene>
<dbReference type="EMBL" id="JARK01001606">
    <property type="protein sequence ID" value="EYB87009.1"/>
    <property type="molecule type" value="Genomic_DNA"/>
</dbReference>
<evidence type="ECO:0000313" key="2">
    <source>
        <dbReference type="Proteomes" id="UP000024635"/>
    </source>
</evidence>
<name>A0A016S9Q3_9BILA</name>
<sequence>MVERGELQCECDQFDKNEPLCYNSTLIVDQMWFKELEKPLPLKGQHRNGLPSLYRALFAYEGRIPDVCGFSV</sequence>
<comment type="caution">
    <text evidence="1">The sequence shown here is derived from an EMBL/GenBank/DDBJ whole genome shotgun (WGS) entry which is preliminary data.</text>
</comment>
<keyword evidence="2" id="KW-1185">Reference proteome</keyword>
<dbReference type="Proteomes" id="UP000024635">
    <property type="component" value="Unassembled WGS sequence"/>
</dbReference>
<reference evidence="2" key="1">
    <citation type="journal article" date="2015" name="Nat. Genet.">
        <title>The genome and transcriptome of the zoonotic hookworm Ancylostoma ceylanicum identify infection-specific gene families.</title>
        <authorList>
            <person name="Schwarz E.M."/>
            <person name="Hu Y."/>
            <person name="Antoshechkin I."/>
            <person name="Miller M.M."/>
            <person name="Sternberg P.W."/>
            <person name="Aroian R.V."/>
        </authorList>
    </citation>
    <scope>NUCLEOTIDE SEQUENCE</scope>
    <source>
        <strain evidence="2">HY135</strain>
    </source>
</reference>